<keyword evidence="2" id="KW-0472">Membrane</keyword>
<reference evidence="3 4" key="1">
    <citation type="journal article" date="2016" name="Genome Announc.">
        <title>Genome Sequence of Madurella mycetomatis mm55, Isolated from a Human Mycetoma Case in Sudan.</title>
        <authorList>
            <person name="Smit S."/>
            <person name="Derks M.F."/>
            <person name="Bervoets S."/>
            <person name="Fahal A."/>
            <person name="van Leeuwen W."/>
            <person name="van Belkum A."/>
            <person name="van de Sande W.W."/>
        </authorList>
    </citation>
    <scope>NUCLEOTIDE SEQUENCE [LARGE SCALE GENOMIC DNA]</scope>
    <source>
        <strain evidence="4">mm55</strain>
    </source>
</reference>
<name>A0A175W7C3_9PEZI</name>
<proteinExistence type="predicted"/>
<evidence type="ECO:0000313" key="4">
    <source>
        <dbReference type="Proteomes" id="UP000078237"/>
    </source>
</evidence>
<accession>A0A175W7C3</accession>
<dbReference type="OrthoDB" id="5366688at2759"/>
<dbReference type="AlphaFoldDB" id="A0A175W7C3"/>
<keyword evidence="2" id="KW-0812">Transmembrane</keyword>
<comment type="caution">
    <text evidence="3">The sequence shown here is derived from an EMBL/GenBank/DDBJ whole genome shotgun (WGS) entry which is preliminary data.</text>
</comment>
<evidence type="ECO:0008006" key="5">
    <source>
        <dbReference type="Google" id="ProtNLM"/>
    </source>
</evidence>
<feature type="transmembrane region" description="Helical" evidence="2">
    <location>
        <begin position="54"/>
        <end position="74"/>
    </location>
</feature>
<protein>
    <recommendedName>
        <fullName evidence="5">MARVEL domain-containing protein</fullName>
    </recommendedName>
</protein>
<feature type="transmembrane region" description="Helical" evidence="2">
    <location>
        <begin position="149"/>
        <end position="173"/>
    </location>
</feature>
<dbReference type="Proteomes" id="UP000078237">
    <property type="component" value="Unassembled WGS sequence"/>
</dbReference>
<gene>
    <name evidence="3" type="ORF">MMYC01_203507</name>
</gene>
<feature type="transmembrane region" description="Helical" evidence="2">
    <location>
        <begin position="21"/>
        <end position="48"/>
    </location>
</feature>
<keyword evidence="4" id="KW-1185">Reference proteome</keyword>
<organism evidence="3 4">
    <name type="scientific">Madurella mycetomatis</name>
    <dbReference type="NCBI Taxonomy" id="100816"/>
    <lineage>
        <taxon>Eukaryota</taxon>
        <taxon>Fungi</taxon>
        <taxon>Dikarya</taxon>
        <taxon>Ascomycota</taxon>
        <taxon>Pezizomycotina</taxon>
        <taxon>Sordariomycetes</taxon>
        <taxon>Sordariomycetidae</taxon>
        <taxon>Sordariales</taxon>
        <taxon>Sordariales incertae sedis</taxon>
        <taxon>Madurella</taxon>
    </lineage>
</organism>
<keyword evidence="2" id="KW-1133">Transmembrane helix</keyword>
<evidence type="ECO:0000256" key="2">
    <source>
        <dbReference type="SAM" id="Phobius"/>
    </source>
</evidence>
<evidence type="ECO:0000256" key="1">
    <source>
        <dbReference type="SAM" id="MobiDB-lite"/>
    </source>
</evidence>
<dbReference type="VEuPathDB" id="FungiDB:MMYC01_203507"/>
<dbReference type="EMBL" id="LCTW02000087">
    <property type="protein sequence ID" value="KXX79445.1"/>
    <property type="molecule type" value="Genomic_DNA"/>
</dbReference>
<feature type="region of interest" description="Disordered" evidence="1">
    <location>
        <begin position="196"/>
        <end position="267"/>
    </location>
</feature>
<sequence>MPPLRDTMSLRPQDIYSYAFLVVRVTEIAVLITIIGLAGHLIALAAIAGQDPSGSLIGAVFFAVTALLWTLLSWSGYCRRYLPYAATWSIDLIFFLPFFVIAIVLSQTLTGTACDDIATSEDISATAARRTTFSRDAFPRGGQLPCQKLFALFGLLVVICVFFAASAGLVGLLHLDERRLRISFFEATGENTLGDVGDGVFNTPQDKSRGFVPTAPAVPVIQPEPPGAHQESRASRSSSLSRDEEKAGWTPRLRRAEFGPPNDPRDS</sequence>
<feature type="transmembrane region" description="Helical" evidence="2">
    <location>
        <begin position="81"/>
        <end position="105"/>
    </location>
</feature>
<evidence type="ECO:0000313" key="3">
    <source>
        <dbReference type="EMBL" id="KXX79445.1"/>
    </source>
</evidence>